<dbReference type="RefSeq" id="WP_156110549.1">
    <property type="nucleotide sequence ID" value="NZ_JAPYYP010000051.1"/>
</dbReference>
<accession>A0A9X3TUY1</accession>
<dbReference type="EMBL" id="JAPYYP010000051">
    <property type="protein sequence ID" value="MDA5110908.1"/>
    <property type="molecule type" value="Genomic_DNA"/>
</dbReference>
<keyword evidence="2" id="KW-1185">Reference proteome</keyword>
<name>A0A9X3TUY1_9BACL</name>
<dbReference type="SUPFAM" id="SSF52821">
    <property type="entry name" value="Rhodanese/Cell cycle control phosphatase"/>
    <property type="match status" value="1"/>
</dbReference>
<protein>
    <recommendedName>
        <fullName evidence="3">Sulfurtransferase</fullName>
    </recommendedName>
</protein>
<dbReference type="Proteomes" id="UP001151071">
    <property type="component" value="Unassembled WGS sequence"/>
</dbReference>
<comment type="caution">
    <text evidence="1">The sequence shown here is derived from an EMBL/GenBank/DDBJ whole genome shotgun (WGS) entry which is preliminary data.</text>
</comment>
<reference evidence="1" key="1">
    <citation type="submission" date="2022-12" db="EMBL/GenBank/DDBJ databases">
        <title>Draft genome sequence of the thermophilic strain Brevibacillus thermoruber HT42, isolated from Los Humeros, Puebla, Mexico, with biotechnological potential.</title>
        <authorList>
            <person name="Lara Sanchez J."/>
            <person name="Solis Palacios R."/>
            <person name="Bustos Baena A.S."/>
            <person name="Ruz Baez A.E."/>
            <person name="Espinosa Luna G."/>
            <person name="Oliart Ros R.M."/>
        </authorList>
    </citation>
    <scope>NUCLEOTIDE SEQUENCE</scope>
    <source>
        <strain evidence="1">HT42</strain>
    </source>
</reference>
<dbReference type="Gene3D" id="3.40.250.10">
    <property type="entry name" value="Rhodanese-like domain"/>
    <property type="match status" value="1"/>
</dbReference>
<evidence type="ECO:0000313" key="2">
    <source>
        <dbReference type="Proteomes" id="UP001151071"/>
    </source>
</evidence>
<gene>
    <name evidence="1" type="ORF">O3V59_21455</name>
</gene>
<dbReference type="InterPro" id="IPR036873">
    <property type="entry name" value="Rhodanese-like_dom_sf"/>
</dbReference>
<evidence type="ECO:0000313" key="1">
    <source>
        <dbReference type="EMBL" id="MDA5110908.1"/>
    </source>
</evidence>
<proteinExistence type="predicted"/>
<dbReference type="AlphaFoldDB" id="A0A9X3TUY1"/>
<organism evidence="1 2">
    <name type="scientific">Brevibacillus thermoruber</name>
    <dbReference type="NCBI Taxonomy" id="33942"/>
    <lineage>
        <taxon>Bacteria</taxon>
        <taxon>Bacillati</taxon>
        <taxon>Bacillota</taxon>
        <taxon>Bacilli</taxon>
        <taxon>Bacillales</taxon>
        <taxon>Paenibacillaceae</taxon>
        <taxon>Brevibacillus</taxon>
    </lineage>
</organism>
<sequence length="110" mass="12779">MFINYIRKTATFLKIRHFESLENVEPYFLILDIRDYHVAFHTPVDGALNIPYAYLHRNVSQIPKKNLIVIAPNKRTLKEGIYFLKKNGFSVIGYFCPKERSTLGKTVACV</sequence>
<evidence type="ECO:0008006" key="3">
    <source>
        <dbReference type="Google" id="ProtNLM"/>
    </source>
</evidence>